<proteinExistence type="inferred from homology"/>
<dbReference type="GO" id="GO:0006487">
    <property type="term" value="P:protein N-linked glycosylation"/>
    <property type="evidence" value="ECO:0007669"/>
    <property type="project" value="TreeGrafter"/>
</dbReference>
<dbReference type="SUPFAM" id="SSF53448">
    <property type="entry name" value="Nucleotide-diphospho-sugar transferases"/>
    <property type="match status" value="1"/>
</dbReference>
<dbReference type="AlphaFoldDB" id="A0AA36G6W4"/>
<gene>
    <name evidence="18" type="ORF">MSPICULIGERA_LOCUS13230</name>
</gene>
<evidence type="ECO:0000256" key="7">
    <source>
        <dbReference type="ARBA" id="ARBA00022723"/>
    </source>
</evidence>
<evidence type="ECO:0000256" key="17">
    <source>
        <dbReference type="RuleBase" id="RU368119"/>
    </source>
</evidence>
<comment type="function">
    <text evidence="13 17">Initiates complex N-linked carbohydrate formation. Essential for the conversion of high-mannose to hybrid and complex N-glycans.</text>
</comment>
<dbReference type="InterPro" id="IPR052261">
    <property type="entry name" value="Glycosyltransferase_13"/>
</dbReference>
<keyword evidence="5" id="KW-0808">Transferase</keyword>
<dbReference type="InterPro" id="IPR004139">
    <property type="entry name" value="Glyco_trans_13"/>
</dbReference>
<keyword evidence="8 17" id="KW-0735">Signal-anchor</keyword>
<protein>
    <recommendedName>
        <fullName evidence="14 17">Alpha-1,3-mannosyl-glycoprotein 2-beta-N-acetylglucosaminyltransferase</fullName>
        <shortName evidence="17">GNT-I</shortName>
        <shortName evidence="17">GlcNAc-T I</shortName>
        <ecNumber evidence="14 17">2.4.1.101</ecNumber>
    </recommendedName>
    <alternativeName>
        <fullName evidence="15 17">N-glycosyl-oligosaccharide-glycoprotein N-acetylglucosaminyltransferase I</fullName>
    </alternativeName>
</protein>
<keyword evidence="9" id="KW-1133">Transmembrane helix</keyword>
<evidence type="ECO:0000256" key="9">
    <source>
        <dbReference type="ARBA" id="ARBA00022989"/>
    </source>
</evidence>
<dbReference type="GO" id="GO:0003827">
    <property type="term" value="F:alpha-1,3-mannosylglycoprotein 2-beta-N-acetylglucosaminyltransferase activity"/>
    <property type="evidence" value="ECO:0007669"/>
    <property type="project" value="UniProtKB-UniRule"/>
</dbReference>
<evidence type="ECO:0000313" key="18">
    <source>
        <dbReference type="EMBL" id="CAJ0574908.1"/>
    </source>
</evidence>
<dbReference type="GO" id="GO:0030145">
    <property type="term" value="F:manganese ion binding"/>
    <property type="evidence" value="ECO:0007669"/>
    <property type="project" value="UniProtKB-UniRule"/>
</dbReference>
<evidence type="ECO:0000256" key="14">
    <source>
        <dbReference type="ARBA" id="ARBA00038949"/>
    </source>
</evidence>
<keyword evidence="7 17" id="KW-0479">Metal-binding</keyword>
<reference evidence="18" key="1">
    <citation type="submission" date="2023-06" db="EMBL/GenBank/DDBJ databases">
        <authorList>
            <person name="Delattre M."/>
        </authorList>
    </citation>
    <scope>NUCLEOTIDE SEQUENCE</scope>
    <source>
        <strain evidence="18">AF72</strain>
    </source>
</reference>
<keyword evidence="6" id="KW-0812">Transmembrane</keyword>
<comment type="cofactor">
    <cofactor evidence="17">
        <name>Mn(2+)</name>
        <dbReference type="ChEBI" id="CHEBI:29035"/>
    </cofactor>
    <text evidence="17">The cofactor is mostly bound to the substrate.</text>
</comment>
<dbReference type="EMBL" id="CATQJA010002634">
    <property type="protein sequence ID" value="CAJ0574908.1"/>
    <property type="molecule type" value="Genomic_DNA"/>
</dbReference>
<comment type="catalytic activity">
    <reaction evidence="16 17">
        <text>N(4)-(alpha-D-Man-(1-&gt;3)-[alpha-D-Man-(1-&gt;3)-[alpha-D-Man-(1-&gt;6)]-alpha-D-Man-(1-&gt;6)]-beta-D-Man-(1-&gt;4)-beta-D-GlcNAc-(1-&gt;4)-beta-D-GlcNAc)-L-asparaginyl-[protein] (N-glucan mannose isomer 5A1,2) + UDP-N-acetyl-alpha-D-glucosamine = N(4)-{beta-D-GlcNAc-(1-&gt;2)-alpha-D-Man-(1-&gt;3)-[alpha-D-Man-(1-&gt;3)-[alpha-D-Man-(1-&gt;6)]-alpha-D-Man-(1-&gt;6)]-beta-D-Man-(1-&gt;4)-beta-D-GlcNAc-(1-&gt;4)-beta-D-GlcNAc}-L-asparaginyl-[protein] + UDP + H(+)</text>
        <dbReference type="Rhea" id="RHEA:11456"/>
        <dbReference type="Rhea" id="RHEA-COMP:14367"/>
        <dbReference type="Rhea" id="RHEA-COMP:14368"/>
        <dbReference type="ChEBI" id="CHEBI:15378"/>
        <dbReference type="ChEBI" id="CHEBI:57705"/>
        <dbReference type="ChEBI" id="CHEBI:58223"/>
        <dbReference type="ChEBI" id="CHEBI:59087"/>
        <dbReference type="ChEBI" id="CHEBI:60625"/>
        <dbReference type="EC" id="2.4.1.101"/>
    </reaction>
</comment>
<dbReference type="Gene3D" id="3.90.550.10">
    <property type="entry name" value="Spore Coat Polysaccharide Biosynthesis Protein SpsA, Chain A"/>
    <property type="match status" value="1"/>
</dbReference>
<dbReference type="Pfam" id="PF03071">
    <property type="entry name" value="GNT-I"/>
    <property type="match status" value="1"/>
</dbReference>
<evidence type="ECO:0000256" key="16">
    <source>
        <dbReference type="ARBA" id="ARBA00049421"/>
    </source>
</evidence>
<name>A0AA36G6W4_9BILA</name>
<keyword evidence="10 17" id="KW-0333">Golgi apparatus</keyword>
<dbReference type="EC" id="2.4.1.101" evidence="14 17"/>
<evidence type="ECO:0000256" key="11">
    <source>
        <dbReference type="ARBA" id="ARBA00023136"/>
    </source>
</evidence>
<comment type="caution">
    <text evidence="18">The sequence shown here is derived from an EMBL/GenBank/DDBJ whole genome shotgun (WGS) entry which is preliminary data.</text>
</comment>
<sequence>MAKWRRLLSIYRIRTTTLFTVFCLLAVVYLKTGHDSKIEENFRQYGLAVQPEPRIPDYAANPVSKNGSVKEELKDEFVAAVLVICANRHQAVKNHLGQLIKYRPNPKNFPIIISQDGSAVLVRNAIKEVASEERYIFNQTHTPKGKNNYQKIAEHYKWALDTVFFEHGYSHVIITEEDLDIAPDFFLYFAATKKLLMADKSLWCISAWNDNGGSQLIDRKRPGLLWRTDFFPGLGWMLSRETWRELSPGFPDIFWDDWMRRPDVKKERACIRPEVSRTSHNMQVAGKGSSKGLYKKYLEAITLPVEPINFLNLDLNYLKKENYDLWMKRNLEEAKPISREELIAGKLDPQNAYRSTFSNARHYTDVAMKYSVMYDLRSGMPRTAYQGIVTFLVNGARVYFHSDLIQLDQFGNQTHTQVYNPDWEHQGRYLEFARQYCVTKWKGKCDPADPEMAAWIQKRRIKLQNWGKMILI</sequence>
<dbReference type="FunFam" id="3.90.550.10:FF:000252">
    <property type="entry name" value="Protein O-linked-mannose beta-1,2-N-acetylglucosaminyltransferase 1"/>
    <property type="match status" value="1"/>
</dbReference>
<evidence type="ECO:0000256" key="6">
    <source>
        <dbReference type="ARBA" id="ARBA00022692"/>
    </source>
</evidence>
<dbReference type="Gene3D" id="3.10.180.20">
    <property type="entry name" value="N-Acetylglucosaminyltransferase I, Domain 2"/>
    <property type="match status" value="1"/>
</dbReference>
<evidence type="ECO:0000256" key="10">
    <source>
        <dbReference type="ARBA" id="ARBA00023034"/>
    </source>
</evidence>
<evidence type="ECO:0000256" key="13">
    <source>
        <dbReference type="ARBA" id="ARBA00037706"/>
    </source>
</evidence>
<keyword evidence="19" id="KW-1185">Reference proteome</keyword>
<evidence type="ECO:0000256" key="1">
    <source>
        <dbReference type="ARBA" id="ARBA00004323"/>
    </source>
</evidence>
<dbReference type="GO" id="GO:0000139">
    <property type="term" value="C:Golgi membrane"/>
    <property type="evidence" value="ECO:0007669"/>
    <property type="project" value="UniProtKB-SubCell"/>
</dbReference>
<evidence type="ECO:0000256" key="4">
    <source>
        <dbReference type="ARBA" id="ARBA00022676"/>
    </source>
</evidence>
<evidence type="ECO:0000256" key="8">
    <source>
        <dbReference type="ARBA" id="ARBA00022968"/>
    </source>
</evidence>
<comment type="subcellular location">
    <subcellularLocation>
        <location evidence="1 17">Golgi apparatus membrane</location>
        <topology evidence="1 17">Single-pass type II membrane protein</topology>
    </subcellularLocation>
</comment>
<keyword evidence="4 17" id="KW-0328">Glycosyltransferase</keyword>
<feature type="non-terminal residue" evidence="18">
    <location>
        <position position="472"/>
    </location>
</feature>
<comment type="similarity">
    <text evidence="3 17">Belongs to the glycosyltransferase 13 family.</text>
</comment>
<accession>A0AA36G6W4</accession>
<keyword evidence="11" id="KW-0472">Membrane</keyword>
<dbReference type="InterPro" id="IPR029044">
    <property type="entry name" value="Nucleotide-diphossugar_trans"/>
</dbReference>
<evidence type="ECO:0000256" key="15">
    <source>
        <dbReference type="ARBA" id="ARBA00041712"/>
    </source>
</evidence>
<evidence type="ECO:0000313" key="19">
    <source>
        <dbReference type="Proteomes" id="UP001177023"/>
    </source>
</evidence>
<dbReference type="Proteomes" id="UP001177023">
    <property type="component" value="Unassembled WGS sequence"/>
</dbReference>
<dbReference type="PANTHER" id="PTHR10468">
    <property type="entry name" value="PROTEIN O-LINKED-MANNOSE BETA-1,2-N-ACETYLGLUCOSAMINYLTRANSFERASE 1/ALPHA-1,3-MANNOSYL-GLYCOPROTEIN 2-BETA-N-ACETYLGLUCOSAMINYLTRANSFERASE"/>
    <property type="match status" value="1"/>
</dbReference>
<evidence type="ECO:0000256" key="12">
    <source>
        <dbReference type="ARBA" id="ARBA00023211"/>
    </source>
</evidence>
<evidence type="ECO:0000256" key="3">
    <source>
        <dbReference type="ARBA" id="ARBA00006492"/>
    </source>
</evidence>
<evidence type="ECO:0000256" key="2">
    <source>
        <dbReference type="ARBA" id="ARBA00004922"/>
    </source>
</evidence>
<comment type="pathway">
    <text evidence="2 17">Protein modification; protein glycosylation.</text>
</comment>
<dbReference type="PANTHER" id="PTHR10468:SF3">
    <property type="entry name" value="ALPHA-1,3-MANNOSYL-GLYCOPROTEIN 2-BETA-N-ACETYLGLUCOSAMINYLTRANSFERASE"/>
    <property type="match status" value="1"/>
</dbReference>
<evidence type="ECO:0000256" key="5">
    <source>
        <dbReference type="ARBA" id="ARBA00022679"/>
    </source>
</evidence>
<keyword evidence="12 17" id="KW-0464">Manganese</keyword>
<organism evidence="18 19">
    <name type="scientific">Mesorhabditis spiculigera</name>
    <dbReference type="NCBI Taxonomy" id="96644"/>
    <lineage>
        <taxon>Eukaryota</taxon>
        <taxon>Metazoa</taxon>
        <taxon>Ecdysozoa</taxon>
        <taxon>Nematoda</taxon>
        <taxon>Chromadorea</taxon>
        <taxon>Rhabditida</taxon>
        <taxon>Rhabditina</taxon>
        <taxon>Rhabditomorpha</taxon>
        <taxon>Rhabditoidea</taxon>
        <taxon>Rhabditidae</taxon>
        <taxon>Mesorhabditinae</taxon>
        <taxon>Mesorhabditis</taxon>
    </lineage>
</organism>